<dbReference type="PROSITE" id="PS50089">
    <property type="entry name" value="ZF_RING_2"/>
    <property type="match status" value="1"/>
</dbReference>
<evidence type="ECO:0000313" key="7">
    <source>
        <dbReference type="EMBL" id="KAG8371022.1"/>
    </source>
</evidence>
<dbReference type="InterPro" id="IPR058746">
    <property type="entry name" value="Znf_RING-type_Topors"/>
</dbReference>
<dbReference type="Gene3D" id="3.30.40.10">
    <property type="entry name" value="Zinc/RING finger domain, C3HC4 (zinc finger)"/>
    <property type="match status" value="1"/>
</dbReference>
<evidence type="ECO:0000256" key="3">
    <source>
        <dbReference type="ARBA" id="ARBA00022833"/>
    </source>
</evidence>
<feature type="domain" description="RING-type" evidence="6">
    <location>
        <begin position="57"/>
        <end position="100"/>
    </location>
</feature>
<dbReference type="SMART" id="SM00184">
    <property type="entry name" value="RING"/>
    <property type="match status" value="1"/>
</dbReference>
<feature type="region of interest" description="Disordered" evidence="5">
    <location>
        <begin position="185"/>
        <end position="231"/>
    </location>
</feature>
<dbReference type="Pfam" id="PF13639">
    <property type="entry name" value="zf-RING_2"/>
    <property type="match status" value="1"/>
</dbReference>
<dbReference type="PROSITE" id="PS00518">
    <property type="entry name" value="ZF_RING_1"/>
    <property type="match status" value="1"/>
</dbReference>
<organism evidence="7 8">
    <name type="scientific">Buddleja alternifolia</name>
    <dbReference type="NCBI Taxonomy" id="168488"/>
    <lineage>
        <taxon>Eukaryota</taxon>
        <taxon>Viridiplantae</taxon>
        <taxon>Streptophyta</taxon>
        <taxon>Embryophyta</taxon>
        <taxon>Tracheophyta</taxon>
        <taxon>Spermatophyta</taxon>
        <taxon>Magnoliopsida</taxon>
        <taxon>eudicotyledons</taxon>
        <taxon>Gunneridae</taxon>
        <taxon>Pentapetalae</taxon>
        <taxon>asterids</taxon>
        <taxon>lamiids</taxon>
        <taxon>Lamiales</taxon>
        <taxon>Scrophulariaceae</taxon>
        <taxon>Buddlejeae</taxon>
        <taxon>Buddleja</taxon>
    </lineage>
</organism>
<keyword evidence="1" id="KW-0479">Metal-binding</keyword>
<proteinExistence type="predicted"/>
<name>A0AAV6WRE5_9LAMI</name>
<dbReference type="CDD" id="cd16574">
    <property type="entry name" value="RING-HC_Topors"/>
    <property type="match status" value="1"/>
</dbReference>
<evidence type="ECO:0000256" key="2">
    <source>
        <dbReference type="ARBA" id="ARBA00022771"/>
    </source>
</evidence>
<comment type="caution">
    <text evidence="7">The sequence shown here is derived from an EMBL/GenBank/DDBJ whole genome shotgun (WGS) entry which is preliminary data.</text>
</comment>
<sequence>MSTAVEIAAQQLVNGVQDLAIEDQNELMENCTEEVTQIHRPGSETDITNNSNHHGFCAICLNKIVLQETALVKGCEHAYCVTCILRWASYKKETTCPQCKLPFQFLNIHRALDGSIHDYMFEESVCLLLRASWFNPLVVVEREEVDEETENYYYEGDEEDLNEVYLNNSSSLRIGNRRWGDNGYVRGGRQEARPRPVYNPNLQDSGAGSSCQPKKKEATTNTTVKENVGRRAKRALKREAADVAAAAKHQERLVRLGRK</sequence>
<dbReference type="Proteomes" id="UP000826271">
    <property type="component" value="Unassembled WGS sequence"/>
</dbReference>
<dbReference type="GO" id="GO:0008270">
    <property type="term" value="F:zinc ion binding"/>
    <property type="evidence" value="ECO:0007669"/>
    <property type="project" value="UniProtKB-KW"/>
</dbReference>
<dbReference type="SUPFAM" id="SSF57850">
    <property type="entry name" value="RING/U-box"/>
    <property type="match status" value="1"/>
</dbReference>
<gene>
    <name evidence="7" type="ORF">BUALT_Bualt13G0043800</name>
</gene>
<evidence type="ECO:0000256" key="5">
    <source>
        <dbReference type="SAM" id="MobiDB-lite"/>
    </source>
</evidence>
<keyword evidence="3" id="KW-0862">Zinc</keyword>
<dbReference type="InterPro" id="IPR017907">
    <property type="entry name" value="Znf_RING_CS"/>
</dbReference>
<dbReference type="PANTHER" id="PTHR47361">
    <property type="entry name" value="RING/U-BOX SUPERFAMILY PROTEIN"/>
    <property type="match status" value="1"/>
</dbReference>
<protein>
    <recommendedName>
        <fullName evidence="6">RING-type domain-containing protein</fullName>
    </recommendedName>
</protein>
<accession>A0AAV6WRE5</accession>
<dbReference type="PANTHER" id="PTHR47361:SF4">
    <property type="entry name" value="RING_U-BOX SUPERFAMILY PROTEIN"/>
    <property type="match status" value="1"/>
</dbReference>
<dbReference type="EMBL" id="WHWC01000013">
    <property type="protein sequence ID" value="KAG8371022.1"/>
    <property type="molecule type" value="Genomic_DNA"/>
</dbReference>
<evidence type="ECO:0000256" key="1">
    <source>
        <dbReference type="ARBA" id="ARBA00022723"/>
    </source>
</evidence>
<keyword evidence="2 4" id="KW-0863">Zinc-finger</keyword>
<dbReference type="InterPro" id="IPR001841">
    <property type="entry name" value="Znf_RING"/>
</dbReference>
<reference evidence="7" key="1">
    <citation type="submission" date="2019-10" db="EMBL/GenBank/DDBJ databases">
        <authorList>
            <person name="Zhang R."/>
            <person name="Pan Y."/>
            <person name="Wang J."/>
            <person name="Ma R."/>
            <person name="Yu S."/>
        </authorList>
    </citation>
    <scope>NUCLEOTIDE SEQUENCE</scope>
    <source>
        <strain evidence="7">LA-IB0</strain>
        <tissue evidence="7">Leaf</tissue>
    </source>
</reference>
<dbReference type="AlphaFoldDB" id="A0AAV6WRE5"/>
<keyword evidence="8" id="KW-1185">Reference proteome</keyword>
<feature type="compositionally biased region" description="Polar residues" evidence="5">
    <location>
        <begin position="200"/>
        <end position="212"/>
    </location>
</feature>
<evidence type="ECO:0000259" key="6">
    <source>
        <dbReference type="PROSITE" id="PS50089"/>
    </source>
</evidence>
<dbReference type="InterPro" id="IPR013083">
    <property type="entry name" value="Znf_RING/FYVE/PHD"/>
</dbReference>
<evidence type="ECO:0000256" key="4">
    <source>
        <dbReference type="PROSITE-ProRule" id="PRU00175"/>
    </source>
</evidence>
<evidence type="ECO:0000313" key="8">
    <source>
        <dbReference type="Proteomes" id="UP000826271"/>
    </source>
</evidence>